<reference evidence="1 2" key="1">
    <citation type="submission" date="2019-06" db="EMBL/GenBank/DDBJ databases">
        <title>The draft genome of Rhizobium smilacinae PTYR-5.</title>
        <authorList>
            <person name="Liu L."/>
            <person name="Li L."/>
            <person name="Zhang X."/>
        </authorList>
    </citation>
    <scope>NUCLEOTIDE SEQUENCE [LARGE SCALE GENOMIC DNA]</scope>
    <source>
        <strain evidence="1 2">PTYR-5</strain>
    </source>
</reference>
<proteinExistence type="predicted"/>
<gene>
    <name evidence="1" type="ORF">FHP24_06530</name>
</gene>
<dbReference type="AlphaFoldDB" id="A0A5C4XS64"/>
<dbReference type="EMBL" id="VDMN01000001">
    <property type="protein sequence ID" value="TNM65881.1"/>
    <property type="molecule type" value="Genomic_DNA"/>
</dbReference>
<dbReference type="RefSeq" id="WP_139674525.1">
    <property type="nucleotide sequence ID" value="NZ_VDMN01000001.1"/>
</dbReference>
<accession>A0A5C4XS64</accession>
<evidence type="ECO:0000313" key="2">
    <source>
        <dbReference type="Proteomes" id="UP000311605"/>
    </source>
</evidence>
<name>A0A5C4XS64_9HYPH</name>
<dbReference type="Proteomes" id="UP000311605">
    <property type="component" value="Unassembled WGS sequence"/>
</dbReference>
<organism evidence="1 2">
    <name type="scientific">Aliirhizobium smilacinae</name>
    <dbReference type="NCBI Taxonomy" id="1395944"/>
    <lineage>
        <taxon>Bacteria</taxon>
        <taxon>Pseudomonadati</taxon>
        <taxon>Pseudomonadota</taxon>
        <taxon>Alphaproteobacteria</taxon>
        <taxon>Hyphomicrobiales</taxon>
        <taxon>Rhizobiaceae</taxon>
        <taxon>Aliirhizobium</taxon>
    </lineage>
</organism>
<sequence length="113" mass="13028">MLDGRKPLTIHSGERGFDPFETGRSCFRPHVENGRIIERITSVQGGGRSFLTLYYALPGQEWRFDAYDELMNGPRPWTEAMERRLGMLLGYTDEECDWWIANGFRHTSPIATS</sequence>
<comment type="caution">
    <text evidence="1">The sequence shown here is derived from an EMBL/GenBank/DDBJ whole genome shotgun (WGS) entry which is preliminary data.</text>
</comment>
<evidence type="ECO:0000313" key="1">
    <source>
        <dbReference type="EMBL" id="TNM65881.1"/>
    </source>
</evidence>
<keyword evidence="2" id="KW-1185">Reference proteome</keyword>
<dbReference type="OrthoDB" id="7355898at2"/>
<protein>
    <submittedName>
        <fullName evidence="1">Uncharacterized protein</fullName>
    </submittedName>
</protein>